<dbReference type="PANTHER" id="PTHR43790">
    <property type="entry name" value="CARBOHYDRATE TRANSPORT ATP-BINDING PROTEIN MG119-RELATED"/>
    <property type="match status" value="1"/>
</dbReference>
<dbReference type="RefSeq" id="WP_190436904.1">
    <property type="nucleotide sequence ID" value="NZ_JAMPKM010000009.1"/>
</dbReference>
<keyword evidence="3" id="KW-0762">Sugar transport</keyword>
<comment type="caution">
    <text evidence="10">The sequence shown here is derived from an EMBL/GenBank/DDBJ whole genome shotgun (WGS) entry which is preliminary data.</text>
</comment>
<dbReference type="CDD" id="cd03215">
    <property type="entry name" value="ABC_Carb_Monos_II"/>
    <property type="match status" value="1"/>
</dbReference>
<evidence type="ECO:0000256" key="7">
    <source>
        <dbReference type="ARBA" id="ARBA00022967"/>
    </source>
</evidence>
<dbReference type="SUPFAM" id="SSF52540">
    <property type="entry name" value="P-loop containing nucleoside triphosphate hydrolases"/>
    <property type="match status" value="2"/>
</dbReference>
<dbReference type="Pfam" id="PF00005">
    <property type="entry name" value="ABC_tran"/>
    <property type="match status" value="2"/>
</dbReference>
<dbReference type="PROSITE" id="PS00211">
    <property type="entry name" value="ABC_TRANSPORTER_1"/>
    <property type="match status" value="1"/>
</dbReference>
<dbReference type="GO" id="GO:0005524">
    <property type="term" value="F:ATP binding"/>
    <property type="evidence" value="ECO:0007669"/>
    <property type="project" value="UniProtKB-KW"/>
</dbReference>
<dbReference type="InterPro" id="IPR050107">
    <property type="entry name" value="ABC_carbohydrate_import_ATPase"/>
</dbReference>
<organism evidence="10 11">
    <name type="scientific">Trichocoleus desertorum GB2-A4</name>
    <dbReference type="NCBI Taxonomy" id="2933944"/>
    <lineage>
        <taxon>Bacteria</taxon>
        <taxon>Bacillati</taxon>
        <taxon>Cyanobacteriota</taxon>
        <taxon>Cyanophyceae</taxon>
        <taxon>Leptolyngbyales</taxon>
        <taxon>Trichocoleusaceae</taxon>
        <taxon>Trichocoleus</taxon>
    </lineage>
</organism>
<dbReference type="InterPro" id="IPR027417">
    <property type="entry name" value="P-loop_NTPase"/>
</dbReference>
<proteinExistence type="predicted"/>
<evidence type="ECO:0000256" key="2">
    <source>
        <dbReference type="ARBA" id="ARBA00022475"/>
    </source>
</evidence>
<keyword evidence="6 10" id="KW-0067">ATP-binding</keyword>
<dbReference type="PANTHER" id="PTHR43790:SF3">
    <property type="entry name" value="D-ALLOSE IMPORT ATP-BINDING PROTEIN ALSA-RELATED"/>
    <property type="match status" value="1"/>
</dbReference>
<dbReference type="EMBL" id="JAMPKM010000009">
    <property type="protein sequence ID" value="MEP0818596.1"/>
    <property type="molecule type" value="Genomic_DNA"/>
</dbReference>
<sequence length="517" mass="56162">MTTDIRASSPEGAIATPVLEMRGITKRFHGVPALQGVNLIIYPGEVHALMGENGAGKSTLMKILAGAYIADEGEILINGRPVNITDPAIARQSGINLIYQELNVAPNLTVTENMFMGRELRRGPFLDRDGMEREAAQVLRTLGASFTTHDIVGDLAIAEQQQVEIARALKDNSRILVMDEPTAALSDRETEHLFEVIRRLRSDGIAIIYISHRMEEIYALSDRVSVLRDGQYIGSLTRSEISPDRLVQMMVGRPMQDFYEHQRQSTPGPVVLEVRNMSDGRKVQPASFSVHAGEVLGLAGLVGAGRTELSRLIFGADPKTSGEVFLNGQKLNINSPGDAIAAGIGYVPEDRKDQGLFLEMSSRKNIVLNRLKQDAHAGLVNWGAVNQVATDAVENFNIRLANLEIRAVDLSGGNQQKLLLARWLAIKPRVILLDEPTRGVDIGAKSEIYRIISNLAAEGVAILMVSSELPEVVGMSDRVLVMREGELVGELGGSTGRQITQENIMAYATGASEVAGS</sequence>
<name>A0ABV0J9Z1_9CYAN</name>
<accession>A0ABV0J9Z1</accession>
<keyword evidence="5" id="KW-0547">Nucleotide-binding</keyword>
<keyword evidence="4" id="KW-0677">Repeat</keyword>
<evidence type="ECO:0000256" key="3">
    <source>
        <dbReference type="ARBA" id="ARBA00022597"/>
    </source>
</evidence>
<feature type="domain" description="ABC transporter" evidence="9">
    <location>
        <begin position="19"/>
        <end position="254"/>
    </location>
</feature>
<dbReference type="InterPro" id="IPR003439">
    <property type="entry name" value="ABC_transporter-like_ATP-bd"/>
</dbReference>
<dbReference type="Gene3D" id="3.40.50.300">
    <property type="entry name" value="P-loop containing nucleotide triphosphate hydrolases"/>
    <property type="match status" value="2"/>
</dbReference>
<gene>
    <name evidence="10" type="ORF">NC998_15970</name>
</gene>
<dbReference type="InterPro" id="IPR003593">
    <property type="entry name" value="AAA+_ATPase"/>
</dbReference>
<evidence type="ECO:0000313" key="11">
    <source>
        <dbReference type="Proteomes" id="UP001464891"/>
    </source>
</evidence>
<evidence type="ECO:0000256" key="4">
    <source>
        <dbReference type="ARBA" id="ARBA00022737"/>
    </source>
</evidence>
<dbReference type="PROSITE" id="PS50893">
    <property type="entry name" value="ABC_TRANSPORTER_2"/>
    <property type="match status" value="2"/>
</dbReference>
<evidence type="ECO:0000259" key="9">
    <source>
        <dbReference type="PROSITE" id="PS50893"/>
    </source>
</evidence>
<evidence type="ECO:0000256" key="8">
    <source>
        <dbReference type="ARBA" id="ARBA00023136"/>
    </source>
</evidence>
<dbReference type="InterPro" id="IPR017871">
    <property type="entry name" value="ABC_transporter-like_CS"/>
</dbReference>
<evidence type="ECO:0000313" key="10">
    <source>
        <dbReference type="EMBL" id="MEP0818596.1"/>
    </source>
</evidence>
<keyword evidence="2" id="KW-1003">Cell membrane</keyword>
<dbReference type="Proteomes" id="UP001464891">
    <property type="component" value="Unassembled WGS sequence"/>
</dbReference>
<evidence type="ECO:0000256" key="5">
    <source>
        <dbReference type="ARBA" id="ARBA00022741"/>
    </source>
</evidence>
<dbReference type="SMART" id="SM00382">
    <property type="entry name" value="AAA"/>
    <property type="match status" value="2"/>
</dbReference>
<evidence type="ECO:0000256" key="1">
    <source>
        <dbReference type="ARBA" id="ARBA00022448"/>
    </source>
</evidence>
<reference evidence="10 11" key="1">
    <citation type="submission" date="2022-04" db="EMBL/GenBank/DDBJ databases">
        <title>Positive selection, recombination, and allopatry shape intraspecific diversity of widespread and dominant cyanobacteria.</title>
        <authorList>
            <person name="Wei J."/>
            <person name="Shu W."/>
            <person name="Hu C."/>
        </authorList>
    </citation>
    <scope>NUCLEOTIDE SEQUENCE [LARGE SCALE GENOMIC DNA]</scope>
    <source>
        <strain evidence="10 11">GB2-A4</strain>
    </source>
</reference>
<keyword evidence="11" id="KW-1185">Reference proteome</keyword>
<dbReference type="CDD" id="cd03216">
    <property type="entry name" value="ABC_Carb_Monos_I"/>
    <property type="match status" value="1"/>
</dbReference>
<keyword evidence="7" id="KW-1278">Translocase</keyword>
<feature type="domain" description="ABC transporter" evidence="9">
    <location>
        <begin position="253"/>
        <end position="509"/>
    </location>
</feature>
<protein>
    <submittedName>
        <fullName evidence="10">Sugar ABC transporter ATP-binding protein</fullName>
    </submittedName>
</protein>
<keyword evidence="8" id="KW-0472">Membrane</keyword>
<keyword evidence="1" id="KW-0813">Transport</keyword>
<evidence type="ECO:0000256" key="6">
    <source>
        <dbReference type="ARBA" id="ARBA00022840"/>
    </source>
</evidence>